<evidence type="ECO:0000313" key="3">
    <source>
        <dbReference type="Proteomes" id="UP001642487"/>
    </source>
</evidence>
<dbReference type="Proteomes" id="UP001642487">
    <property type="component" value="Chromosome 7"/>
</dbReference>
<protein>
    <submittedName>
        <fullName evidence="2">Uncharacterized protein</fullName>
    </submittedName>
</protein>
<feature type="compositionally biased region" description="Basic and acidic residues" evidence="1">
    <location>
        <begin position="54"/>
        <end position="65"/>
    </location>
</feature>
<accession>A0ABP0YZ59</accession>
<evidence type="ECO:0000256" key="1">
    <source>
        <dbReference type="SAM" id="MobiDB-lite"/>
    </source>
</evidence>
<reference evidence="2 3" key="1">
    <citation type="submission" date="2024-03" db="EMBL/GenBank/DDBJ databases">
        <authorList>
            <person name="Gkanogiannis A."/>
            <person name="Becerra Lopez-Lavalle L."/>
        </authorList>
    </citation>
    <scope>NUCLEOTIDE SEQUENCE [LARGE SCALE GENOMIC DNA]</scope>
</reference>
<sequence>MGQESNVLLSWPTLKVGLAHLAHNFTLRRRSALEIWLDLKRVWLNKLNTPKVCEGEHGDRRRDCTPKSISHKA</sequence>
<feature type="region of interest" description="Disordered" evidence="1">
    <location>
        <begin position="54"/>
        <end position="73"/>
    </location>
</feature>
<name>A0ABP0YZ59_9ROSI</name>
<dbReference type="EMBL" id="OZ021741">
    <property type="protein sequence ID" value="CAK9325197.1"/>
    <property type="molecule type" value="Genomic_DNA"/>
</dbReference>
<keyword evidence="3" id="KW-1185">Reference proteome</keyword>
<evidence type="ECO:0000313" key="2">
    <source>
        <dbReference type="EMBL" id="CAK9325197.1"/>
    </source>
</evidence>
<proteinExistence type="predicted"/>
<organism evidence="2 3">
    <name type="scientific">Citrullus colocynthis</name>
    <name type="common">colocynth</name>
    <dbReference type="NCBI Taxonomy" id="252529"/>
    <lineage>
        <taxon>Eukaryota</taxon>
        <taxon>Viridiplantae</taxon>
        <taxon>Streptophyta</taxon>
        <taxon>Embryophyta</taxon>
        <taxon>Tracheophyta</taxon>
        <taxon>Spermatophyta</taxon>
        <taxon>Magnoliopsida</taxon>
        <taxon>eudicotyledons</taxon>
        <taxon>Gunneridae</taxon>
        <taxon>Pentapetalae</taxon>
        <taxon>rosids</taxon>
        <taxon>fabids</taxon>
        <taxon>Cucurbitales</taxon>
        <taxon>Cucurbitaceae</taxon>
        <taxon>Benincaseae</taxon>
        <taxon>Citrullus</taxon>
    </lineage>
</organism>
<gene>
    <name evidence="2" type="ORF">CITCOLO1_LOCUS17452</name>
</gene>